<gene>
    <name evidence="1" type="ORF">S01H1_59459</name>
</gene>
<evidence type="ECO:0000313" key="1">
    <source>
        <dbReference type="EMBL" id="GAG14315.1"/>
    </source>
</evidence>
<reference evidence="1" key="1">
    <citation type="journal article" date="2014" name="Front. Microbiol.">
        <title>High frequency of phylogenetically diverse reductive dehalogenase-homologous genes in deep subseafloor sedimentary metagenomes.</title>
        <authorList>
            <person name="Kawai M."/>
            <person name="Futagami T."/>
            <person name="Toyoda A."/>
            <person name="Takaki Y."/>
            <person name="Nishi S."/>
            <person name="Hori S."/>
            <person name="Arai W."/>
            <person name="Tsubouchi T."/>
            <person name="Morono Y."/>
            <person name="Uchiyama I."/>
            <person name="Ito T."/>
            <person name="Fujiyama A."/>
            <person name="Inagaki F."/>
            <person name="Takami H."/>
        </authorList>
    </citation>
    <scope>NUCLEOTIDE SEQUENCE</scope>
    <source>
        <strain evidence="1">Expedition CK06-06</strain>
    </source>
</reference>
<dbReference type="Pfam" id="PF08901">
    <property type="entry name" value="DUF1847"/>
    <property type="match status" value="1"/>
</dbReference>
<dbReference type="AlphaFoldDB" id="X0V830"/>
<organism evidence="1">
    <name type="scientific">marine sediment metagenome</name>
    <dbReference type="NCBI Taxonomy" id="412755"/>
    <lineage>
        <taxon>unclassified sequences</taxon>
        <taxon>metagenomes</taxon>
        <taxon>ecological metagenomes</taxon>
    </lineage>
</organism>
<feature type="non-terminal residue" evidence="1">
    <location>
        <position position="1"/>
    </location>
</feature>
<proteinExistence type="predicted"/>
<protein>
    <recommendedName>
        <fullName evidence="2">DUF1847 domain-containing protein</fullName>
    </recommendedName>
</protein>
<comment type="caution">
    <text evidence="1">The sequence shown here is derived from an EMBL/GenBank/DDBJ whole genome shotgun (WGS) entry which is preliminary data.</text>
</comment>
<dbReference type="EMBL" id="BARS01038888">
    <property type="protein sequence ID" value="GAG14315.1"/>
    <property type="molecule type" value="Genomic_DNA"/>
</dbReference>
<sequence>CPGMYCSSAPMDELDRDVLPNYCPMQTSPEIIESSIKRYENTNVKSIYVPSTITEGEAYQIVRGVNMAVRPRIKELIEFSKLLGIKKIGIVFCLGLKDEASRLTGFLEKQNFEVASVLCKCGGVDKVMLGVNKQSKIRRNKERFEAACNPILQAELLNRAGTEINVIVGLCIGHDILFTLNSKAPVTTLVVKDRLLGHNPVIALYSSYHRRVIESQERN</sequence>
<accession>X0V830</accession>
<name>X0V830_9ZZZZ</name>
<dbReference type="InterPro" id="IPR014997">
    <property type="entry name" value="DUF1847"/>
</dbReference>
<evidence type="ECO:0008006" key="2">
    <source>
        <dbReference type="Google" id="ProtNLM"/>
    </source>
</evidence>